<proteinExistence type="predicted"/>
<dbReference type="InterPro" id="IPR036681">
    <property type="entry name" value="PgpA-like_sf"/>
</dbReference>
<dbReference type="Pfam" id="PF04608">
    <property type="entry name" value="PgpA"/>
    <property type="match status" value="1"/>
</dbReference>
<evidence type="ECO:0000313" key="3">
    <source>
        <dbReference type="EMBL" id="OGY56887.1"/>
    </source>
</evidence>
<dbReference type="GO" id="GO:0008962">
    <property type="term" value="F:phosphatidylglycerophosphatase activity"/>
    <property type="evidence" value="ECO:0007669"/>
    <property type="project" value="InterPro"/>
</dbReference>
<keyword evidence="1" id="KW-0472">Membrane</keyword>
<evidence type="ECO:0000313" key="4">
    <source>
        <dbReference type="Proteomes" id="UP000178179"/>
    </source>
</evidence>
<reference evidence="3 4" key="1">
    <citation type="journal article" date="2016" name="Nat. Commun.">
        <title>Thousands of microbial genomes shed light on interconnected biogeochemical processes in an aquifer system.</title>
        <authorList>
            <person name="Anantharaman K."/>
            <person name="Brown C.T."/>
            <person name="Hug L.A."/>
            <person name="Sharon I."/>
            <person name="Castelle C.J."/>
            <person name="Probst A.J."/>
            <person name="Thomas B.C."/>
            <person name="Singh A."/>
            <person name="Wilkins M.J."/>
            <person name="Karaoz U."/>
            <person name="Brodie E.L."/>
            <person name="Williams K.H."/>
            <person name="Hubbard S.S."/>
            <person name="Banfield J.F."/>
        </authorList>
    </citation>
    <scope>NUCLEOTIDE SEQUENCE [LARGE SCALE GENOMIC DNA]</scope>
</reference>
<feature type="transmembrane region" description="Helical" evidence="1">
    <location>
        <begin position="59"/>
        <end position="83"/>
    </location>
</feature>
<feature type="transmembrane region" description="Helical" evidence="1">
    <location>
        <begin position="103"/>
        <end position="124"/>
    </location>
</feature>
<evidence type="ECO:0000259" key="2">
    <source>
        <dbReference type="Pfam" id="PF04608"/>
    </source>
</evidence>
<dbReference type="SUPFAM" id="SSF101307">
    <property type="entry name" value="YutG-like"/>
    <property type="match status" value="1"/>
</dbReference>
<dbReference type="PANTHER" id="PTHR36305">
    <property type="entry name" value="PHOSPHATIDYLGLYCEROPHOSPHATASE A"/>
    <property type="match status" value="1"/>
</dbReference>
<feature type="domain" description="YutG/PgpA" evidence="2">
    <location>
        <begin position="1"/>
        <end position="122"/>
    </location>
</feature>
<organism evidence="3 4">
    <name type="scientific">Candidatus Colwellbacteria bacterium GWA2_46_10</name>
    <dbReference type="NCBI Taxonomy" id="1797684"/>
    <lineage>
        <taxon>Bacteria</taxon>
        <taxon>Candidatus Colwelliibacteriota</taxon>
    </lineage>
</organism>
<dbReference type="PANTHER" id="PTHR36305:SF1">
    <property type="entry name" value="PHOSPHATIDYLGLYCEROPHOSPHATASE A"/>
    <property type="match status" value="1"/>
</dbReference>
<feature type="transmembrane region" description="Helical" evidence="1">
    <location>
        <begin position="130"/>
        <end position="149"/>
    </location>
</feature>
<dbReference type="AlphaFoldDB" id="A0A1G1YZQ3"/>
<keyword evidence="1" id="KW-0812">Transmembrane</keyword>
<dbReference type="GO" id="GO:0006629">
    <property type="term" value="P:lipid metabolic process"/>
    <property type="evidence" value="ECO:0007669"/>
    <property type="project" value="InterPro"/>
</dbReference>
<dbReference type="CDD" id="cd06971">
    <property type="entry name" value="PgpA"/>
    <property type="match status" value="1"/>
</dbReference>
<comment type="caution">
    <text evidence="3">The sequence shown here is derived from an EMBL/GenBank/DDBJ whole genome shotgun (WGS) entry which is preliminary data.</text>
</comment>
<dbReference type="Proteomes" id="UP000178179">
    <property type="component" value="Unassembled WGS sequence"/>
</dbReference>
<keyword evidence="1" id="KW-1133">Transmembrane helix</keyword>
<feature type="transmembrane region" description="Helical" evidence="1">
    <location>
        <begin position="12"/>
        <end position="39"/>
    </location>
</feature>
<accession>A0A1G1YZQ3</accession>
<sequence>MGTIPAIGLWWLMAVALSWSTEAMIWTTALLFILGLPIVHYASDGIGVYDDGRITWDEIVGYFCAALFAPSGFGWLLLAFVLFRYFDMLKPWPVNRFDIRHGVFWVMVDDVIGGVLAGLLLWWFATEWRIALTALGGHLTLMLLGRLILRYDRKQRGIPFPSIGKALGNPQSAWE</sequence>
<evidence type="ECO:0000256" key="1">
    <source>
        <dbReference type="SAM" id="Phobius"/>
    </source>
</evidence>
<dbReference type="EMBL" id="MHIS01000005">
    <property type="protein sequence ID" value="OGY56887.1"/>
    <property type="molecule type" value="Genomic_DNA"/>
</dbReference>
<dbReference type="InterPro" id="IPR007686">
    <property type="entry name" value="YutG/PgpA"/>
</dbReference>
<name>A0A1G1YZQ3_9BACT</name>
<dbReference type="InterPro" id="IPR026037">
    <property type="entry name" value="PgpA"/>
</dbReference>
<protein>
    <recommendedName>
        <fullName evidence="2">YutG/PgpA domain-containing protein</fullName>
    </recommendedName>
</protein>
<gene>
    <name evidence="3" type="ORF">A2119_00735</name>
</gene>